<name>A0ABP7EKQ4_9ACTN</name>
<sequence length="535" mass="57234">MSKTTTVKTGAGGKTGSGKKAGSGTRAGRPAEERAGANPPKPRPVGQRLFDMPFSAQVPSPVRPDLGLASLVARAGHNAGYDIDLTLLDAADHRLIRTGVLLAHRVLDGRGEWYLGAPDWVPLLPKELIVPMGQGELPDDLADLVRPFRRGAPLSPVAALRCERREFSLRNAEGRSVALLRDDKVTVRRNGLTTARYREVMLTPVGPGLDDPQAEWLGQCLAAAGGTEIDRFPRLVRRLGAPATGPSDLPAPAELSGGTFGQFLSQLLGAGARDLISGDLAIGAGAAGAGARWVDSVGNLRRRLEGLRPVLGADWVDEVVEDLDWLVSPVEPPLVTAPARRSVWPGASDDRAALGGPGSTVDASGQPPAPDGYRARLHSLRYLSLLERLVAAARAPRTGADAAQPAVEGVEALYGAALTRFVRAADRLAVEGTAQTWATARSAAQNLSRAAVIRALVAREQTDRDTSRLSPVVELLERAYTVDQEAAAVLDRIEELTPAEAFETGRRFERDRESGRTVRSEFLTRWAKTRRKLDR</sequence>
<proteinExistence type="predicted"/>
<feature type="compositionally biased region" description="Gly residues" evidence="1">
    <location>
        <begin position="10"/>
        <end position="21"/>
    </location>
</feature>
<feature type="region of interest" description="Disordered" evidence="1">
    <location>
        <begin position="1"/>
        <end position="48"/>
    </location>
</feature>
<evidence type="ECO:0008006" key="4">
    <source>
        <dbReference type="Google" id="ProtNLM"/>
    </source>
</evidence>
<keyword evidence="3" id="KW-1185">Reference proteome</keyword>
<evidence type="ECO:0000256" key="1">
    <source>
        <dbReference type="SAM" id="MobiDB-lite"/>
    </source>
</evidence>
<dbReference type="SUPFAM" id="SSF55154">
    <property type="entry name" value="CYTH-like phosphatases"/>
    <property type="match status" value="1"/>
</dbReference>
<dbReference type="Proteomes" id="UP001500051">
    <property type="component" value="Unassembled WGS sequence"/>
</dbReference>
<dbReference type="RefSeq" id="WP_344814764.1">
    <property type="nucleotide sequence ID" value="NZ_BAAAYX010000035.1"/>
</dbReference>
<dbReference type="InterPro" id="IPR033469">
    <property type="entry name" value="CYTH-like_dom_sf"/>
</dbReference>
<feature type="region of interest" description="Disordered" evidence="1">
    <location>
        <begin position="346"/>
        <end position="370"/>
    </location>
</feature>
<dbReference type="EMBL" id="BAAAYX010000035">
    <property type="protein sequence ID" value="GAA3720259.1"/>
    <property type="molecule type" value="Genomic_DNA"/>
</dbReference>
<evidence type="ECO:0000313" key="2">
    <source>
        <dbReference type="EMBL" id="GAA3720259.1"/>
    </source>
</evidence>
<comment type="caution">
    <text evidence="2">The sequence shown here is derived from an EMBL/GenBank/DDBJ whole genome shotgun (WGS) entry which is preliminary data.</text>
</comment>
<gene>
    <name evidence="2" type="ORF">GCM10022204_45510</name>
</gene>
<evidence type="ECO:0000313" key="3">
    <source>
        <dbReference type="Proteomes" id="UP001500051"/>
    </source>
</evidence>
<organism evidence="2 3">
    <name type="scientific">Microlunatus aurantiacus</name>
    <dbReference type="NCBI Taxonomy" id="446786"/>
    <lineage>
        <taxon>Bacteria</taxon>
        <taxon>Bacillati</taxon>
        <taxon>Actinomycetota</taxon>
        <taxon>Actinomycetes</taxon>
        <taxon>Propionibacteriales</taxon>
        <taxon>Propionibacteriaceae</taxon>
        <taxon>Microlunatus</taxon>
    </lineage>
</organism>
<protein>
    <recommendedName>
        <fullName evidence="4">CHAD domain-containing protein</fullName>
    </recommendedName>
</protein>
<accession>A0ABP7EKQ4</accession>
<reference evidence="3" key="1">
    <citation type="journal article" date="2019" name="Int. J. Syst. Evol. Microbiol.">
        <title>The Global Catalogue of Microorganisms (GCM) 10K type strain sequencing project: providing services to taxonomists for standard genome sequencing and annotation.</title>
        <authorList>
            <consortium name="The Broad Institute Genomics Platform"/>
            <consortium name="The Broad Institute Genome Sequencing Center for Infectious Disease"/>
            <person name="Wu L."/>
            <person name="Ma J."/>
        </authorList>
    </citation>
    <scope>NUCLEOTIDE SEQUENCE [LARGE SCALE GENOMIC DNA]</scope>
    <source>
        <strain evidence="3">JCM 16548</strain>
    </source>
</reference>